<dbReference type="PANTHER" id="PTHR10332">
    <property type="entry name" value="EQUILIBRATIVE NUCLEOSIDE TRANSPORTER"/>
    <property type="match status" value="1"/>
</dbReference>
<comment type="similarity">
    <text evidence="2">Belongs to the SLC29A/ENT transporter (TC 2.A.57) family.</text>
</comment>
<dbReference type="PANTHER" id="PTHR10332:SF10">
    <property type="entry name" value="EQUILIBRATIVE NUCLEOSIDE TRANSPORTER 4"/>
    <property type="match status" value="1"/>
</dbReference>
<keyword evidence="4 7" id="KW-0812">Transmembrane</keyword>
<dbReference type="Proteomes" id="UP000030762">
    <property type="component" value="Unassembled WGS sequence"/>
</dbReference>
<gene>
    <name evidence="8" type="ORF">SDRG_00027</name>
</gene>
<dbReference type="GO" id="GO:0005337">
    <property type="term" value="F:nucleoside transmembrane transporter activity"/>
    <property type="evidence" value="ECO:0007669"/>
    <property type="project" value="InterPro"/>
</dbReference>
<name>T0SAE7_SAPDV</name>
<evidence type="ECO:0000256" key="2">
    <source>
        <dbReference type="ARBA" id="ARBA00007965"/>
    </source>
</evidence>
<keyword evidence="5 7" id="KW-1133">Transmembrane helix</keyword>
<comment type="subcellular location">
    <subcellularLocation>
        <location evidence="1">Membrane</location>
        <topology evidence="1">Multi-pass membrane protein</topology>
    </subcellularLocation>
</comment>
<evidence type="ECO:0008006" key="10">
    <source>
        <dbReference type="Google" id="ProtNLM"/>
    </source>
</evidence>
<keyword evidence="9" id="KW-1185">Reference proteome</keyword>
<dbReference type="EMBL" id="JH767132">
    <property type="protein sequence ID" value="EQC42288.1"/>
    <property type="molecule type" value="Genomic_DNA"/>
</dbReference>
<evidence type="ECO:0000256" key="3">
    <source>
        <dbReference type="ARBA" id="ARBA00022448"/>
    </source>
</evidence>
<evidence type="ECO:0000313" key="9">
    <source>
        <dbReference type="Proteomes" id="UP000030762"/>
    </source>
</evidence>
<dbReference type="Pfam" id="PF01733">
    <property type="entry name" value="Nucleoside_tran"/>
    <property type="match status" value="1"/>
</dbReference>
<dbReference type="VEuPathDB" id="FungiDB:SDRG_00027"/>
<feature type="transmembrane region" description="Helical" evidence="7">
    <location>
        <begin position="381"/>
        <end position="405"/>
    </location>
</feature>
<evidence type="ECO:0000313" key="8">
    <source>
        <dbReference type="EMBL" id="EQC42288.1"/>
    </source>
</evidence>
<protein>
    <recommendedName>
        <fullName evidence="10">Equilibrative Nucleoside Transporter (ENT) Family</fullName>
    </recommendedName>
</protein>
<keyword evidence="6 7" id="KW-0472">Membrane</keyword>
<dbReference type="InterPro" id="IPR002259">
    <property type="entry name" value="Eqnu_transpt"/>
</dbReference>
<feature type="transmembrane region" description="Helical" evidence="7">
    <location>
        <begin position="212"/>
        <end position="232"/>
    </location>
</feature>
<keyword evidence="3" id="KW-0813">Transport</keyword>
<feature type="transmembrane region" description="Helical" evidence="7">
    <location>
        <begin position="78"/>
        <end position="99"/>
    </location>
</feature>
<feature type="transmembrane region" description="Helical" evidence="7">
    <location>
        <begin position="38"/>
        <end position="57"/>
    </location>
</feature>
<dbReference type="RefSeq" id="XP_008603711.1">
    <property type="nucleotide sequence ID" value="XM_008605489.1"/>
</dbReference>
<dbReference type="eggNOG" id="ENOG502SRWH">
    <property type="taxonomic scope" value="Eukaryota"/>
</dbReference>
<feature type="transmembrane region" description="Helical" evidence="7">
    <location>
        <begin position="417"/>
        <end position="437"/>
    </location>
</feature>
<dbReference type="GO" id="GO:0005886">
    <property type="term" value="C:plasma membrane"/>
    <property type="evidence" value="ECO:0007669"/>
    <property type="project" value="TreeGrafter"/>
</dbReference>
<dbReference type="OMA" id="GASWANW"/>
<feature type="transmembrane region" description="Helical" evidence="7">
    <location>
        <begin position="343"/>
        <end position="361"/>
    </location>
</feature>
<evidence type="ECO:0000256" key="5">
    <source>
        <dbReference type="ARBA" id="ARBA00022989"/>
    </source>
</evidence>
<evidence type="ECO:0000256" key="4">
    <source>
        <dbReference type="ARBA" id="ARBA00022692"/>
    </source>
</evidence>
<dbReference type="GeneID" id="19940754"/>
<accession>T0SAE7</accession>
<feature type="transmembrane region" description="Helical" evidence="7">
    <location>
        <begin position="141"/>
        <end position="165"/>
    </location>
</feature>
<dbReference type="OrthoDB" id="1856718at2759"/>
<dbReference type="InParanoid" id="T0SAE7"/>
<feature type="transmembrane region" description="Helical" evidence="7">
    <location>
        <begin position="272"/>
        <end position="291"/>
    </location>
</feature>
<evidence type="ECO:0000256" key="1">
    <source>
        <dbReference type="ARBA" id="ARBA00004141"/>
    </source>
</evidence>
<evidence type="ECO:0000256" key="6">
    <source>
        <dbReference type="ARBA" id="ARBA00023136"/>
    </source>
</evidence>
<feature type="transmembrane region" description="Helical" evidence="7">
    <location>
        <begin position="111"/>
        <end position="129"/>
    </location>
</feature>
<reference evidence="8 9" key="1">
    <citation type="submission" date="2012-04" db="EMBL/GenBank/DDBJ databases">
        <title>The Genome Sequence of Saprolegnia declina VS20.</title>
        <authorList>
            <consortium name="The Broad Institute Genome Sequencing Platform"/>
            <person name="Russ C."/>
            <person name="Nusbaum C."/>
            <person name="Tyler B."/>
            <person name="van West P."/>
            <person name="Dieguez-Uribeondo J."/>
            <person name="de Bruijn I."/>
            <person name="Tripathy S."/>
            <person name="Jiang R."/>
            <person name="Young S.K."/>
            <person name="Zeng Q."/>
            <person name="Gargeya S."/>
            <person name="Fitzgerald M."/>
            <person name="Haas B."/>
            <person name="Abouelleil A."/>
            <person name="Alvarado L."/>
            <person name="Arachchi H.M."/>
            <person name="Berlin A."/>
            <person name="Chapman S.B."/>
            <person name="Goldberg J."/>
            <person name="Griggs A."/>
            <person name="Gujja S."/>
            <person name="Hansen M."/>
            <person name="Howarth C."/>
            <person name="Imamovic A."/>
            <person name="Larimer J."/>
            <person name="McCowen C."/>
            <person name="Montmayeur A."/>
            <person name="Murphy C."/>
            <person name="Neiman D."/>
            <person name="Pearson M."/>
            <person name="Priest M."/>
            <person name="Roberts A."/>
            <person name="Saif S."/>
            <person name="Shea T."/>
            <person name="Sisk P."/>
            <person name="Sykes S."/>
            <person name="Wortman J."/>
            <person name="Nusbaum C."/>
            <person name="Birren B."/>
        </authorList>
    </citation>
    <scope>NUCLEOTIDE SEQUENCE [LARGE SCALE GENOMIC DNA]</scope>
    <source>
        <strain evidence="8 9">VS20</strain>
    </source>
</reference>
<dbReference type="AlphaFoldDB" id="T0SAE7"/>
<sequence length="447" mass="49223">MDPKATTTVLYVRAEDLTDDVDVMPASVLDDIRLHTRFIWWSLLFLNGSCLWAYYSCLSAQTYYAARFVNTTFRFEYLTTPISTWPMFLGHLVQVLLGLDSKLGVLWRVRVGYSLYLLSALAIVLQDVCNVSPDVGGRIVLVAFGTVGFSNSLTEATFYALSALFPEAIFTNAMQLGNGTSGILNISLNTLIQLCVGGLDPPTHALHEIQQVSFYIFFSIFMLVCFLALIVYHELLRIPSLIYLVARTNATTASRREALPATWARLGRITHVLFLPLVSQCLIFVVSLVSFPGIGISSGYQLANGASWANWYVNGVLLSYNYGDFAGRMLAPKLYPYFTLHSCFWWTIARGLLFLALLVGLPGDGHNPLYLLTEAHALNVVWQLLVNLLLGLSTGVLSTITIGLGPRLLPQEDRESAGAIMCLGLFLGISSGATIGLEIGQRHWLGA</sequence>
<proteinExistence type="inferred from homology"/>
<evidence type="ECO:0000256" key="7">
    <source>
        <dbReference type="SAM" id="Phobius"/>
    </source>
</evidence>
<organism evidence="8 9">
    <name type="scientific">Saprolegnia diclina (strain VS20)</name>
    <dbReference type="NCBI Taxonomy" id="1156394"/>
    <lineage>
        <taxon>Eukaryota</taxon>
        <taxon>Sar</taxon>
        <taxon>Stramenopiles</taxon>
        <taxon>Oomycota</taxon>
        <taxon>Saprolegniomycetes</taxon>
        <taxon>Saprolegniales</taxon>
        <taxon>Saprolegniaceae</taxon>
        <taxon>Saprolegnia</taxon>
    </lineage>
</organism>